<name>A0A7T8GND2_CALRO</name>
<dbReference type="AlphaFoldDB" id="A0A7T8GND2"/>
<protein>
    <submittedName>
        <fullName evidence="2">Uncharacterized protein</fullName>
    </submittedName>
</protein>
<dbReference type="EMBL" id="CP045906">
    <property type="protein sequence ID" value="QQP34713.1"/>
    <property type="molecule type" value="Genomic_DNA"/>
</dbReference>
<dbReference type="Proteomes" id="UP000595437">
    <property type="component" value="Chromosome 17"/>
</dbReference>
<keyword evidence="1" id="KW-1133">Transmembrane helix</keyword>
<gene>
    <name evidence="2" type="ORF">FKW44_022691</name>
</gene>
<evidence type="ECO:0000313" key="2">
    <source>
        <dbReference type="EMBL" id="QQP34713.1"/>
    </source>
</evidence>
<keyword evidence="1" id="KW-0472">Membrane</keyword>
<keyword evidence="3" id="KW-1185">Reference proteome</keyword>
<keyword evidence="1" id="KW-0812">Transmembrane</keyword>
<accession>A0A7T8GND2</accession>
<proteinExistence type="predicted"/>
<evidence type="ECO:0000256" key="1">
    <source>
        <dbReference type="SAM" id="Phobius"/>
    </source>
</evidence>
<reference evidence="3" key="1">
    <citation type="submission" date="2021-01" db="EMBL/GenBank/DDBJ databases">
        <title>Caligus Genome Assembly.</title>
        <authorList>
            <person name="Gallardo-Escarate C."/>
        </authorList>
    </citation>
    <scope>NUCLEOTIDE SEQUENCE [LARGE SCALE GENOMIC DNA]</scope>
</reference>
<evidence type="ECO:0000313" key="3">
    <source>
        <dbReference type="Proteomes" id="UP000595437"/>
    </source>
</evidence>
<organism evidence="2 3">
    <name type="scientific">Caligus rogercresseyi</name>
    <name type="common">Sea louse</name>
    <dbReference type="NCBI Taxonomy" id="217165"/>
    <lineage>
        <taxon>Eukaryota</taxon>
        <taxon>Metazoa</taxon>
        <taxon>Ecdysozoa</taxon>
        <taxon>Arthropoda</taxon>
        <taxon>Crustacea</taxon>
        <taxon>Multicrustacea</taxon>
        <taxon>Hexanauplia</taxon>
        <taxon>Copepoda</taxon>
        <taxon>Siphonostomatoida</taxon>
        <taxon>Caligidae</taxon>
        <taxon>Caligus</taxon>
    </lineage>
</organism>
<sequence length="77" mass="9024">MPDHAEEQTSHLSLLWILWSVSMFFLHAVEAALWSDMIRIQRLWDGTRLEGDHPPTALPELWPWEGRHSRFGALHPL</sequence>
<feature type="transmembrane region" description="Helical" evidence="1">
    <location>
        <begin position="12"/>
        <end position="34"/>
    </location>
</feature>